<proteinExistence type="predicted"/>
<accession>A0A9P7ZHY1</accession>
<evidence type="ECO:0000313" key="3">
    <source>
        <dbReference type="Proteomes" id="UP000887229"/>
    </source>
</evidence>
<reference evidence="2" key="1">
    <citation type="journal article" date="2021" name="IMA Fungus">
        <title>Genomic characterization of three marine fungi, including Emericellopsis atlantica sp. nov. with signatures of a generalist lifestyle and marine biomass degradation.</title>
        <authorList>
            <person name="Hagestad O.C."/>
            <person name="Hou L."/>
            <person name="Andersen J.H."/>
            <person name="Hansen E.H."/>
            <person name="Altermark B."/>
            <person name="Li C."/>
            <person name="Kuhnert E."/>
            <person name="Cox R.J."/>
            <person name="Crous P.W."/>
            <person name="Spatafora J.W."/>
            <person name="Lail K."/>
            <person name="Amirebrahimi M."/>
            <person name="Lipzen A."/>
            <person name="Pangilinan J."/>
            <person name="Andreopoulos W."/>
            <person name="Hayes R.D."/>
            <person name="Ng V."/>
            <person name="Grigoriev I.V."/>
            <person name="Jackson S.A."/>
            <person name="Sutton T.D.S."/>
            <person name="Dobson A.D.W."/>
            <person name="Rama T."/>
        </authorList>
    </citation>
    <scope>NUCLEOTIDE SEQUENCE</scope>
    <source>
        <strain evidence="2">TS7</strain>
    </source>
</reference>
<dbReference type="OrthoDB" id="4489171at2759"/>
<dbReference type="RefSeq" id="XP_046116279.1">
    <property type="nucleotide sequence ID" value="XM_046258426.1"/>
</dbReference>
<dbReference type="PANTHER" id="PTHR39597:SF1">
    <property type="entry name" value="UBA DOMAIN-CONTAINING PROTEIN RUP1"/>
    <property type="match status" value="1"/>
</dbReference>
<feature type="compositionally biased region" description="Low complexity" evidence="1">
    <location>
        <begin position="107"/>
        <end position="116"/>
    </location>
</feature>
<keyword evidence="3" id="KW-1185">Reference proteome</keyword>
<feature type="compositionally biased region" description="Polar residues" evidence="1">
    <location>
        <begin position="828"/>
        <end position="839"/>
    </location>
</feature>
<evidence type="ECO:0000313" key="2">
    <source>
        <dbReference type="EMBL" id="KAG9252355.1"/>
    </source>
</evidence>
<name>A0A9P7ZHY1_9HYPO</name>
<dbReference type="InterPro" id="IPR055335">
    <property type="entry name" value="Ucp6/RUP1"/>
</dbReference>
<gene>
    <name evidence="2" type="ORF">F5Z01DRAFT_243451</name>
</gene>
<protein>
    <submittedName>
        <fullName evidence="2">Uncharacterized protein</fullName>
    </submittedName>
</protein>
<dbReference type="GO" id="GO:0016579">
    <property type="term" value="P:protein deubiquitination"/>
    <property type="evidence" value="ECO:0007669"/>
    <property type="project" value="TreeGrafter"/>
</dbReference>
<comment type="caution">
    <text evidence="2">The sequence shown here is derived from an EMBL/GenBank/DDBJ whole genome shotgun (WGS) entry which is preliminary data.</text>
</comment>
<dbReference type="GO" id="GO:0005829">
    <property type="term" value="C:cytosol"/>
    <property type="evidence" value="ECO:0007669"/>
    <property type="project" value="TreeGrafter"/>
</dbReference>
<dbReference type="EMBL" id="MU251263">
    <property type="protein sequence ID" value="KAG9252355.1"/>
    <property type="molecule type" value="Genomic_DNA"/>
</dbReference>
<dbReference type="PANTHER" id="PTHR39597">
    <property type="entry name" value="UBA DOMAIN-CONTAINING PROTEIN RUP1"/>
    <property type="match status" value="1"/>
</dbReference>
<dbReference type="GO" id="GO:0005634">
    <property type="term" value="C:nucleus"/>
    <property type="evidence" value="ECO:0007669"/>
    <property type="project" value="TreeGrafter"/>
</dbReference>
<dbReference type="AlphaFoldDB" id="A0A9P7ZHY1"/>
<organism evidence="2 3">
    <name type="scientific">Emericellopsis atlantica</name>
    <dbReference type="NCBI Taxonomy" id="2614577"/>
    <lineage>
        <taxon>Eukaryota</taxon>
        <taxon>Fungi</taxon>
        <taxon>Dikarya</taxon>
        <taxon>Ascomycota</taxon>
        <taxon>Pezizomycotina</taxon>
        <taxon>Sordariomycetes</taxon>
        <taxon>Hypocreomycetidae</taxon>
        <taxon>Hypocreales</taxon>
        <taxon>Bionectriaceae</taxon>
        <taxon>Emericellopsis</taxon>
    </lineage>
</organism>
<feature type="region of interest" description="Disordered" evidence="1">
    <location>
        <begin position="702"/>
        <end position="859"/>
    </location>
</feature>
<sequence length="859" mass="96998">MEGPDNEDNIIMVCGITALDPINDRTLVSNALRSQGSVERVVDDYFTSEASFRSKYATAWNDSAFSGDRDDSQNGQAFAYNIQGPDQVPTSRRNSEEGAQPFPRPPSRTNNTTPLNGLTDYAAQNAGIQPSLAQQEEDNLQRAIEASRRDVAGLPELDYQGQQEAGVLGADGTVQPQFGPATRRHYDAESWSLVPLSDHAVPASQRKRQPEVPAFIRGGVLGGYLTILHSIPTARNLLLKKGEEPQTCAHNPQWWNGQWEKSSPPAEDLKECDVESPSFIEIELEIKRLMAFLDDTERSYASCEKISEHLGSAVFGDFNSVTESFNSYLNWGDEDNDIKEKFCSTIESRLPDGEVLEKSKWSSLVARNVRDESLSQSTLYELIDMMLWEDLYGNDRRGVTSVLADTADVFTISVNSDANAGIVQIPEEFYPERWLDSRFEEALKIQKGLRDTRKSYLEASKKRMNLPTFHDPVAGTRVRKREYLEKTEGRLRVYKDYVEGRARFRTVANSDYEVDRYPDYRLAEFEFTAEETTLHDRVARAAEYCTSALEHHESQTTAANLELERIRAKQKFLGRLLTEPNKPGRPKPMICKKYTLRGIATDDAVYLRKEADGDLIELDDVQQTTESQWWRLAHDARSNPYPVTTELLSFEEMHSRVWTDSKQPMIVYSTDETTKEQREALPAALGRFVKVDNKAFRQELQQEETMEQPGDMITMFDSTSPSKRKHRDSIDSMASNRPSVGGSERDPFTSDWAPDSEADEPSQKRRSPQDDEVSPPLPQRPGSAQPMELTMPVIDGVEPPEEEPVTEIHVDEKAVQSTDSKAPEMQERQQPGNVTQFLSTDGDKSPAGEQQDQARMDLL</sequence>
<dbReference type="GeneID" id="70289329"/>
<evidence type="ECO:0000256" key="1">
    <source>
        <dbReference type="SAM" id="MobiDB-lite"/>
    </source>
</evidence>
<feature type="compositionally biased region" description="Basic and acidic residues" evidence="1">
    <location>
        <begin position="841"/>
        <end position="859"/>
    </location>
</feature>
<feature type="region of interest" description="Disordered" evidence="1">
    <location>
        <begin position="82"/>
        <end position="118"/>
    </location>
</feature>
<dbReference type="Proteomes" id="UP000887229">
    <property type="component" value="Unassembled WGS sequence"/>
</dbReference>